<evidence type="ECO:0000313" key="6">
    <source>
        <dbReference type="EMBL" id="MFD1382461.1"/>
    </source>
</evidence>
<comment type="similarity">
    <text evidence="4">Belongs to the flavoredoxin family.</text>
</comment>
<comment type="cofactor">
    <cofactor evidence="1">
        <name>FMN</name>
        <dbReference type="ChEBI" id="CHEBI:58210"/>
    </cofactor>
</comment>
<dbReference type="Gene3D" id="2.30.110.10">
    <property type="entry name" value="Electron Transport, Fmn-binding Protein, Chain A"/>
    <property type="match status" value="1"/>
</dbReference>
<evidence type="ECO:0000256" key="1">
    <source>
        <dbReference type="ARBA" id="ARBA00001917"/>
    </source>
</evidence>
<name>A0ABW4AXU2_9GAMM</name>
<gene>
    <name evidence="6" type="ORF">ACFQ45_03735</name>
</gene>
<sequence>MNFEAQSLPTPDIYRLLVGGITPRPIAWISTVSPDGVDNLAPYSFFNVASVNPPVLSYTQVLPQTGEDKDTLKNLLANGECVVHIVNSASMEQMNQTCALLPSEQSEFEFAGIRSQPSETVTPKSVSESSVRYECTLREVIRMGETAGSGTMVLLDVKHVYVEDSLFEDSQIDQHQLDSVGKMGGDYYSFTAELKALKRP</sequence>
<dbReference type="SUPFAM" id="SSF50475">
    <property type="entry name" value="FMN-binding split barrel"/>
    <property type="match status" value="1"/>
</dbReference>
<organism evidence="6 7">
    <name type="scientific">Rhodanobacter aciditrophus</name>
    <dbReference type="NCBI Taxonomy" id="1623218"/>
    <lineage>
        <taxon>Bacteria</taxon>
        <taxon>Pseudomonadati</taxon>
        <taxon>Pseudomonadota</taxon>
        <taxon>Gammaproteobacteria</taxon>
        <taxon>Lysobacterales</taxon>
        <taxon>Rhodanobacteraceae</taxon>
        <taxon>Rhodanobacter</taxon>
    </lineage>
</organism>
<dbReference type="InterPro" id="IPR012349">
    <property type="entry name" value="Split_barrel_FMN-bd"/>
</dbReference>
<dbReference type="PANTHER" id="PTHR33798">
    <property type="entry name" value="FLAVOPROTEIN OXYGENASE"/>
    <property type="match status" value="1"/>
</dbReference>
<dbReference type="PANTHER" id="PTHR33798:SF5">
    <property type="entry name" value="FLAVIN REDUCTASE LIKE DOMAIN-CONTAINING PROTEIN"/>
    <property type="match status" value="1"/>
</dbReference>
<dbReference type="EMBL" id="JBHTMN010000004">
    <property type="protein sequence ID" value="MFD1382461.1"/>
    <property type="molecule type" value="Genomic_DNA"/>
</dbReference>
<keyword evidence="2" id="KW-0285">Flavoprotein</keyword>
<dbReference type="EC" id="1.5.1.-" evidence="6"/>
<protein>
    <submittedName>
        <fullName evidence="6">Flavin reductase family protein</fullName>
        <ecNumber evidence="6">1.5.1.-</ecNumber>
    </submittedName>
</protein>
<reference evidence="7" key="1">
    <citation type="journal article" date="2019" name="Int. J. Syst. Evol. Microbiol.">
        <title>The Global Catalogue of Microorganisms (GCM) 10K type strain sequencing project: providing services to taxonomists for standard genome sequencing and annotation.</title>
        <authorList>
            <consortium name="The Broad Institute Genomics Platform"/>
            <consortium name="The Broad Institute Genome Sequencing Center for Infectious Disease"/>
            <person name="Wu L."/>
            <person name="Ma J."/>
        </authorList>
    </citation>
    <scope>NUCLEOTIDE SEQUENCE [LARGE SCALE GENOMIC DNA]</scope>
    <source>
        <strain evidence="7">JCM 30774</strain>
    </source>
</reference>
<dbReference type="Pfam" id="PF01613">
    <property type="entry name" value="Flavin_Reduct"/>
    <property type="match status" value="1"/>
</dbReference>
<accession>A0ABW4AXU2</accession>
<evidence type="ECO:0000256" key="4">
    <source>
        <dbReference type="ARBA" id="ARBA00038054"/>
    </source>
</evidence>
<dbReference type="Proteomes" id="UP001597059">
    <property type="component" value="Unassembled WGS sequence"/>
</dbReference>
<proteinExistence type="inferred from homology"/>
<evidence type="ECO:0000256" key="3">
    <source>
        <dbReference type="ARBA" id="ARBA00022643"/>
    </source>
</evidence>
<keyword evidence="7" id="KW-1185">Reference proteome</keyword>
<dbReference type="SMART" id="SM00903">
    <property type="entry name" value="Flavin_Reduct"/>
    <property type="match status" value="1"/>
</dbReference>
<evidence type="ECO:0000259" key="5">
    <source>
        <dbReference type="SMART" id="SM00903"/>
    </source>
</evidence>
<keyword evidence="6" id="KW-0560">Oxidoreductase</keyword>
<keyword evidence="3" id="KW-0288">FMN</keyword>
<dbReference type="GO" id="GO:0016491">
    <property type="term" value="F:oxidoreductase activity"/>
    <property type="evidence" value="ECO:0007669"/>
    <property type="project" value="UniProtKB-KW"/>
</dbReference>
<dbReference type="InterPro" id="IPR002563">
    <property type="entry name" value="Flavin_Rdtase-like_dom"/>
</dbReference>
<feature type="domain" description="Flavin reductase like" evidence="5">
    <location>
        <begin position="19"/>
        <end position="174"/>
    </location>
</feature>
<dbReference type="RefSeq" id="WP_377365466.1">
    <property type="nucleotide sequence ID" value="NZ_JBHTMN010000004.1"/>
</dbReference>
<evidence type="ECO:0000313" key="7">
    <source>
        <dbReference type="Proteomes" id="UP001597059"/>
    </source>
</evidence>
<comment type="caution">
    <text evidence="6">The sequence shown here is derived from an EMBL/GenBank/DDBJ whole genome shotgun (WGS) entry which is preliminary data.</text>
</comment>
<evidence type="ECO:0000256" key="2">
    <source>
        <dbReference type="ARBA" id="ARBA00022630"/>
    </source>
</evidence>